<dbReference type="InterPro" id="IPR035906">
    <property type="entry name" value="MetI-like_sf"/>
</dbReference>
<feature type="transmembrane region" description="Helical" evidence="7">
    <location>
        <begin position="186"/>
        <end position="207"/>
    </location>
</feature>
<dbReference type="PROSITE" id="PS50928">
    <property type="entry name" value="ABC_TM1"/>
    <property type="match status" value="1"/>
</dbReference>
<dbReference type="SUPFAM" id="SSF161098">
    <property type="entry name" value="MetI-like"/>
    <property type="match status" value="1"/>
</dbReference>
<evidence type="ECO:0000259" key="9">
    <source>
        <dbReference type="PROSITE" id="PS50928"/>
    </source>
</evidence>
<dbReference type="GO" id="GO:0005886">
    <property type="term" value="C:plasma membrane"/>
    <property type="evidence" value="ECO:0007669"/>
    <property type="project" value="UniProtKB-SubCell"/>
</dbReference>
<evidence type="ECO:0000256" key="7">
    <source>
        <dbReference type="RuleBase" id="RU363032"/>
    </source>
</evidence>
<dbReference type="GO" id="GO:0055085">
    <property type="term" value="P:transmembrane transport"/>
    <property type="evidence" value="ECO:0007669"/>
    <property type="project" value="InterPro"/>
</dbReference>
<reference evidence="10 11" key="1">
    <citation type="submission" date="2016-10" db="EMBL/GenBank/DDBJ databases">
        <authorList>
            <person name="de Groot N.N."/>
        </authorList>
    </citation>
    <scope>NUCLEOTIDE SEQUENCE [LARGE SCALE GENOMIC DNA]</scope>
    <source>
        <strain evidence="10 11">CGMCC 4.3519</strain>
    </source>
</reference>
<dbReference type="Gene3D" id="1.10.3720.10">
    <property type="entry name" value="MetI-like"/>
    <property type="match status" value="1"/>
</dbReference>
<feature type="transmembrane region" description="Helical" evidence="7">
    <location>
        <begin position="228"/>
        <end position="245"/>
    </location>
</feature>
<evidence type="ECO:0000256" key="1">
    <source>
        <dbReference type="ARBA" id="ARBA00004651"/>
    </source>
</evidence>
<feature type="transmembrane region" description="Helical" evidence="7">
    <location>
        <begin position="283"/>
        <end position="305"/>
    </location>
</feature>
<comment type="similarity">
    <text evidence="7">Belongs to the binding-protein-dependent transport system permease family.</text>
</comment>
<evidence type="ECO:0000256" key="6">
    <source>
        <dbReference type="ARBA" id="ARBA00023136"/>
    </source>
</evidence>
<keyword evidence="4 7" id="KW-0812">Transmembrane</keyword>
<feature type="transmembrane region" description="Helical" evidence="7">
    <location>
        <begin position="160"/>
        <end position="180"/>
    </location>
</feature>
<name>A0A1H9G583_9ACTN</name>
<dbReference type="AlphaFoldDB" id="A0A1H9G583"/>
<keyword evidence="6 7" id="KW-0472">Membrane</keyword>
<dbReference type="Proteomes" id="UP000199055">
    <property type="component" value="Unassembled WGS sequence"/>
</dbReference>
<proteinExistence type="inferred from homology"/>
<dbReference type="EMBL" id="FOET01000008">
    <property type="protein sequence ID" value="SEQ45306.1"/>
    <property type="molecule type" value="Genomic_DNA"/>
</dbReference>
<dbReference type="STRING" id="403935.SAMN05216481_108106"/>
<feature type="transmembrane region" description="Helical" evidence="7">
    <location>
        <begin position="77"/>
        <end position="97"/>
    </location>
</feature>
<organism evidence="10 11">
    <name type="scientific">Streptomyces radiopugnans</name>
    <dbReference type="NCBI Taxonomy" id="403935"/>
    <lineage>
        <taxon>Bacteria</taxon>
        <taxon>Bacillati</taxon>
        <taxon>Actinomycetota</taxon>
        <taxon>Actinomycetes</taxon>
        <taxon>Kitasatosporales</taxon>
        <taxon>Streptomycetaceae</taxon>
        <taxon>Streptomyces</taxon>
    </lineage>
</organism>
<evidence type="ECO:0000256" key="4">
    <source>
        <dbReference type="ARBA" id="ARBA00022692"/>
    </source>
</evidence>
<evidence type="ECO:0000313" key="11">
    <source>
        <dbReference type="Proteomes" id="UP000199055"/>
    </source>
</evidence>
<evidence type="ECO:0000256" key="8">
    <source>
        <dbReference type="SAM" id="MobiDB-lite"/>
    </source>
</evidence>
<comment type="subcellular location">
    <subcellularLocation>
        <location evidence="1 7">Cell membrane</location>
        <topology evidence="1 7">Multi-pass membrane protein</topology>
    </subcellularLocation>
</comment>
<keyword evidence="3" id="KW-1003">Cell membrane</keyword>
<evidence type="ECO:0000256" key="2">
    <source>
        <dbReference type="ARBA" id="ARBA00022448"/>
    </source>
</evidence>
<dbReference type="Pfam" id="PF00528">
    <property type="entry name" value="BPD_transp_1"/>
    <property type="match status" value="1"/>
</dbReference>
<evidence type="ECO:0000256" key="3">
    <source>
        <dbReference type="ARBA" id="ARBA00022475"/>
    </source>
</evidence>
<protein>
    <submittedName>
        <fullName evidence="10">NitT/TauT family transport system permease protein</fullName>
    </submittedName>
</protein>
<dbReference type="RefSeq" id="WP_093660146.1">
    <property type="nucleotide sequence ID" value="NZ_FOET01000008.1"/>
</dbReference>
<evidence type="ECO:0000256" key="5">
    <source>
        <dbReference type="ARBA" id="ARBA00022989"/>
    </source>
</evidence>
<keyword evidence="2 7" id="KW-0813">Transport</keyword>
<gene>
    <name evidence="10" type="ORF">SAMN05216481_108106</name>
</gene>
<keyword evidence="5 7" id="KW-1133">Transmembrane helix</keyword>
<feature type="transmembrane region" description="Helical" evidence="7">
    <location>
        <begin position="125"/>
        <end position="148"/>
    </location>
</feature>
<dbReference type="InterPro" id="IPR000515">
    <property type="entry name" value="MetI-like"/>
</dbReference>
<sequence>MPATDTEDSRRGPRHEPSGFPEPPGQDIGRTAGRTAGGAGGPDDSDEMASGLDALESPVSATAATSRRLLAKAAPPLAAVALVLALWQTAYALNWSATLPSPAAVWGELAGAWSDGTLLPALGHSLLRCLVGFAASAAIGVPLGLLLTRMAPLRTVLGPILSAVQSLPAAALVPVAVIALGNSESAVYAVVLLGAVPSIAVGVTTAVDQIPPLLLRAGRSMGAGGLRGAVHILVPAALPGFVAALRQGWTFGWRALMTAELITATPLPGIGRMLDAGRQGGELSLVLASVVLILAVGVLVESALFSPVERRVLRSRGLASAAGR</sequence>
<keyword evidence="11" id="KW-1185">Reference proteome</keyword>
<feature type="compositionally biased region" description="Basic and acidic residues" evidence="8">
    <location>
        <begin position="7"/>
        <end position="17"/>
    </location>
</feature>
<dbReference type="CDD" id="cd06261">
    <property type="entry name" value="TM_PBP2"/>
    <property type="match status" value="1"/>
</dbReference>
<feature type="domain" description="ABC transmembrane type-1" evidence="9">
    <location>
        <begin position="122"/>
        <end position="304"/>
    </location>
</feature>
<accession>A0A1H9G583</accession>
<feature type="region of interest" description="Disordered" evidence="8">
    <location>
        <begin position="1"/>
        <end position="50"/>
    </location>
</feature>
<dbReference type="PANTHER" id="PTHR30151">
    <property type="entry name" value="ALKANE SULFONATE ABC TRANSPORTER-RELATED, MEMBRANE SUBUNIT"/>
    <property type="match status" value="1"/>
</dbReference>
<dbReference type="PANTHER" id="PTHR30151:SF40">
    <property type="entry name" value="TRANSPORT SYSTEM INTEGRAL MEMBRANE PROTEIN"/>
    <property type="match status" value="1"/>
</dbReference>
<evidence type="ECO:0000313" key="10">
    <source>
        <dbReference type="EMBL" id="SEQ45306.1"/>
    </source>
</evidence>